<dbReference type="SUPFAM" id="SSF53163">
    <property type="entry name" value="HybD-like"/>
    <property type="match status" value="1"/>
</dbReference>
<dbReference type="AlphaFoldDB" id="A0A1M4TPV6"/>
<accession>A0A1M4TPV6</accession>
<dbReference type="Proteomes" id="UP000184127">
    <property type="component" value="Unassembled WGS sequence"/>
</dbReference>
<proteinExistence type="predicted"/>
<sequence>MDELRLKYDDSNAIYFISNFLSTYLSPNSIFLCIGTDKFISDSLGPIVGNLLSKSLPPTYFVYGTLKSPIHAMNLEENMKYIKKKHPNSKIIAIDASLGDKESIGKISIKKAPLYPGKGVGKMLPPVGDISIVGIVDVYDSIPLNSVRLGFVFDIAEVIAKSIQLSLKY</sequence>
<dbReference type="RefSeq" id="WP_072967099.1">
    <property type="nucleotide sequence ID" value="NZ_FQUR01000007.1"/>
</dbReference>
<dbReference type="NCBIfam" id="TIGR02841">
    <property type="entry name" value="spore_YyaC"/>
    <property type="match status" value="1"/>
</dbReference>
<keyword evidence="2" id="KW-1185">Reference proteome</keyword>
<dbReference type="Pfam" id="PF06866">
    <property type="entry name" value="DUF1256"/>
    <property type="match status" value="1"/>
</dbReference>
<name>A0A1M4TPV6_9THEO</name>
<organism evidence="1 2">
    <name type="scientific">Thermoanaerobacter uzonensis DSM 18761</name>
    <dbReference type="NCBI Taxonomy" id="1123369"/>
    <lineage>
        <taxon>Bacteria</taxon>
        <taxon>Bacillati</taxon>
        <taxon>Bacillota</taxon>
        <taxon>Clostridia</taxon>
        <taxon>Thermoanaerobacterales</taxon>
        <taxon>Thermoanaerobacteraceae</taxon>
        <taxon>Thermoanaerobacter</taxon>
    </lineage>
</organism>
<dbReference type="InterPro" id="IPR023430">
    <property type="entry name" value="Pept_HybD-like_dom_sf"/>
</dbReference>
<reference evidence="2" key="1">
    <citation type="submission" date="2016-11" db="EMBL/GenBank/DDBJ databases">
        <authorList>
            <person name="Varghese N."/>
            <person name="Submissions S."/>
        </authorList>
    </citation>
    <scope>NUCLEOTIDE SEQUENCE [LARGE SCALE GENOMIC DNA]</scope>
    <source>
        <strain evidence="2">DSM 18761</strain>
    </source>
</reference>
<evidence type="ECO:0000313" key="2">
    <source>
        <dbReference type="Proteomes" id="UP000184127"/>
    </source>
</evidence>
<gene>
    <name evidence="1" type="ORF">SAMN02745195_00443</name>
</gene>
<dbReference type="EMBL" id="FQUR01000007">
    <property type="protein sequence ID" value="SHE46539.1"/>
    <property type="molecule type" value="Genomic_DNA"/>
</dbReference>
<evidence type="ECO:0000313" key="1">
    <source>
        <dbReference type="EMBL" id="SHE46539.1"/>
    </source>
</evidence>
<protein>
    <submittedName>
        <fullName evidence="1">Putative sporulation protein YyaC</fullName>
    </submittedName>
</protein>
<dbReference type="InterPro" id="IPR009665">
    <property type="entry name" value="YyaC"/>
</dbReference>